<evidence type="ECO:0000313" key="2">
    <source>
        <dbReference type="WBParaSite" id="Smp_025020.1"/>
    </source>
</evidence>
<name>A0A3Q0KDG6_SCHMA</name>
<proteinExistence type="predicted"/>
<dbReference type="WBParaSite" id="Smp_025020.1">
    <property type="protein sequence ID" value="Smp_025020.1"/>
    <property type="gene ID" value="Smp_025020"/>
</dbReference>
<dbReference type="InParanoid" id="A0A3Q0KDG6"/>
<evidence type="ECO:0000313" key="1">
    <source>
        <dbReference type="Proteomes" id="UP000008854"/>
    </source>
</evidence>
<organism evidence="1 2">
    <name type="scientific">Schistosoma mansoni</name>
    <name type="common">Blood fluke</name>
    <dbReference type="NCBI Taxonomy" id="6183"/>
    <lineage>
        <taxon>Eukaryota</taxon>
        <taxon>Metazoa</taxon>
        <taxon>Spiralia</taxon>
        <taxon>Lophotrochozoa</taxon>
        <taxon>Platyhelminthes</taxon>
        <taxon>Trematoda</taxon>
        <taxon>Digenea</taxon>
        <taxon>Strigeidida</taxon>
        <taxon>Schistosomatoidea</taxon>
        <taxon>Schistosomatidae</taxon>
        <taxon>Schistosoma</taxon>
    </lineage>
</organism>
<protein>
    <submittedName>
        <fullName evidence="2">DUF5641 domain-containing protein</fullName>
    </submittedName>
</protein>
<dbReference type="AlphaFoldDB" id="A0A3Q0KDG6"/>
<sequence length="251" mass="28825">MAWTMNRVNLAVNNNHSRYLIHCKNYLKEVLSSGVLGAEAASLDIIELIPGDKYAKIDVNCKLPVYHSSNKPSVKQTPTALGFYIQQYMNSGSSELRSLLHKGYPKMKIPVFQFFITEQTCIVNTPSNDSEHFQSSNDVICTAIPMSIKPNNVYGLERDKLVKIISTRLKAIRKKSHPLESRNLISDSYEEINISPESIKQDHTSITSWAKYWKERQDWRAIAKRDRRLRHQSTGLEFLTHNQEKSNDVEN</sequence>
<accession>A0A3Q0KDG6</accession>
<reference evidence="2" key="2">
    <citation type="submission" date="2018-12" db="UniProtKB">
        <authorList>
            <consortium name="WormBaseParasite"/>
        </authorList>
    </citation>
    <scope>IDENTIFICATION</scope>
    <source>
        <strain evidence="2">Puerto Rican</strain>
    </source>
</reference>
<dbReference type="Proteomes" id="UP000008854">
    <property type="component" value="Unassembled WGS sequence"/>
</dbReference>
<reference evidence="1" key="1">
    <citation type="journal article" date="2012" name="PLoS Negl. Trop. Dis.">
        <title>A systematically improved high quality genome and transcriptome of the human blood fluke Schistosoma mansoni.</title>
        <authorList>
            <person name="Protasio A.V."/>
            <person name="Tsai I.J."/>
            <person name="Babbage A."/>
            <person name="Nichol S."/>
            <person name="Hunt M."/>
            <person name="Aslett M.A."/>
            <person name="De Silva N."/>
            <person name="Velarde G.S."/>
            <person name="Anderson T.J."/>
            <person name="Clark R.C."/>
            <person name="Davidson C."/>
            <person name="Dillon G.P."/>
            <person name="Holroyd N.E."/>
            <person name="LoVerde P.T."/>
            <person name="Lloyd C."/>
            <person name="McQuillan J."/>
            <person name="Oliveira G."/>
            <person name="Otto T.D."/>
            <person name="Parker-Manuel S.J."/>
            <person name="Quail M.A."/>
            <person name="Wilson R.A."/>
            <person name="Zerlotini A."/>
            <person name="Dunne D.W."/>
            <person name="Berriman M."/>
        </authorList>
    </citation>
    <scope>NUCLEOTIDE SEQUENCE [LARGE SCALE GENOMIC DNA]</scope>
    <source>
        <strain evidence="1">Puerto Rican</strain>
    </source>
</reference>
<keyword evidence="1" id="KW-1185">Reference proteome</keyword>